<evidence type="ECO:0008006" key="4">
    <source>
        <dbReference type="Google" id="ProtNLM"/>
    </source>
</evidence>
<name>A0ABP8WUM1_9ACTN</name>
<feature type="transmembrane region" description="Helical" evidence="1">
    <location>
        <begin position="36"/>
        <end position="53"/>
    </location>
</feature>
<proteinExistence type="predicted"/>
<dbReference type="RefSeq" id="WP_345268594.1">
    <property type="nucleotide sequence ID" value="NZ_BAABIM010000004.1"/>
</dbReference>
<keyword evidence="1" id="KW-1133">Transmembrane helix</keyword>
<dbReference type="EMBL" id="BAABIM010000004">
    <property type="protein sequence ID" value="GAA4694936.1"/>
    <property type="molecule type" value="Genomic_DNA"/>
</dbReference>
<sequence length="179" mass="17609">MTPADTGVLVLVLTTAAAVAASTALALRSPAARPIFAPASLVLLVATLLVLGSSPTTLDTAGTTILLAAAGVAAVAGGGPLTVLLLGLVDRDRPADAPAVTGTTVLRGGAWIGALERVAVLASIAAGWPEGVALALAVKGLGRYAELKEPGAAERFIIGTFASVLWAAAWGGVVLLART</sequence>
<dbReference type="Proteomes" id="UP001500621">
    <property type="component" value="Unassembled WGS sequence"/>
</dbReference>
<keyword evidence="1" id="KW-0472">Membrane</keyword>
<protein>
    <recommendedName>
        <fullName evidence="4">Prepilin type IV endopeptidase peptidase domain-containing protein</fullName>
    </recommendedName>
</protein>
<feature type="transmembrane region" description="Helical" evidence="1">
    <location>
        <begin position="65"/>
        <end position="89"/>
    </location>
</feature>
<evidence type="ECO:0000256" key="1">
    <source>
        <dbReference type="SAM" id="Phobius"/>
    </source>
</evidence>
<accession>A0ABP8WUM1</accession>
<evidence type="ECO:0000313" key="2">
    <source>
        <dbReference type="EMBL" id="GAA4694936.1"/>
    </source>
</evidence>
<keyword evidence="3" id="KW-1185">Reference proteome</keyword>
<evidence type="ECO:0000313" key="3">
    <source>
        <dbReference type="Proteomes" id="UP001500621"/>
    </source>
</evidence>
<organism evidence="2 3">
    <name type="scientific">Nocardioides nanhaiensis</name>
    <dbReference type="NCBI Taxonomy" id="1476871"/>
    <lineage>
        <taxon>Bacteria</taxon>
        <taxon>Bacillati</taxon>
        <taxon>Actinomycetota</taxon>
        <taxon>Actinomycetes</taxon>
        <taxon>Propionibacteriales</taxon>
        <taxon>Nocardioidaceae</taxon>
        <taxon>Nocardioides</taxon>
    </lineage>
</organism>
<comment type="caution">
    <text evidence="2">The sequence shown here is derived from an EMBL/GenBank/DDBJ whole genome shotgun (WGS) entry which is preliminary data.</text>
</comment>
<keyword evidence="1" id="KW-0812">Transmembrane</keyword>
<gene>
    <name evidence="2" type="ORF">GCM10023226_36570</name>
</gene>
<feature type="transmembrane region" description="Helical" evidence="1">
    <location>
        <begin position="156"/>
        <end position="177"/>
    </location>
</feature>
<reference evidence="3" key="1">
    <citation type="journal article" date="2019" name="Int. J. Syst. Evol. Microbiol.">
        <title>The Global Catalogue of Microorganisms (GCM) 10K type strain sequencing project: providing services to taxonomists for standard genome sequencing and annotation.</title>
        <authorList>
            <consortium name="The Broad Institute Genomics Platform"/>
            <consortium name="The Broad Institute Genome Sequencing Center for Infectious Disease"/>
            <person name="Wu L."/>
            <person name="Ma J."/>
        </authorList>
    </citation>
    <scope>NUCLEOTIDE SEQUENCE [LARGE SCALE GENOMIC DNA]</scope>
    <source>
        <strain evidence="3">JCM 18127</strain>
    </source>
</reference>